<name>A0A1H4BJK8_9ACTO</name>
<feature type="transmembrane region" description="Helical" evidence="1">
    <location>
        <begin position="132"/>
        <end position="150"/>
    </location>
</feature>
<evidence type="ECO:0000313" key="3">
    <source>
        <dbReference type="Proteomes" id="UP000199288"/>
    </source>
</evidence>
<feature type="transmembrane region" description="Helical" evidence="1">
    <location>
        <begin position="54"/>
        <end position="71"/>
    </location>
</feature>
<evidence type="ECO:0000256" key="1">
    <source>
        <dbReference type="SAM" id="Phobius"/>
    </source>
</evidence>
<feature type="transmembrane region" description="Helical" evidence="1">
    <location>
        <begin position="307"/>
        <end position="330"/>
    </location>
</feature>
<keyword evidence="1" id="KW-0472">Membrane</keyword>
<evidence type="ECO:0000313" key="2">
    <source>
        <dbReference type="EMBL" id="SEA48277.1"/>
    </source>
</evidence>
<feature type="transmembrane region" description="Helical" evidence="1">
    <location>
        <begin position="83"/>
        <end position="101"/>
    </location>
</feature>
<dbReference type="PANTHER" id="PTHR37422">
    <property type="entry name" value="TEICHURONIC ACID BIOSYNTHESIS PROTEIN TUAE"/>
    <property type="match status" value="1"/>
</dbReference>
<sequence>MITGSDTAMSRTVNAEVVDHDNPLMRGNPTLLLQAVLGFILVMQGVIAKVGGQIFPLSEAAAVALCILAITQRPQRQLSRFGVLGILAVALIAFLIGVSLINDVDWMRRAGRIAILMTLVGSFGSGRLQLKAVLQGVTVALGLNIALFYLGLLPDTYGGVLTGFLGDKNVAGLYYAVVPLLLSATIKRRDIKTLLIAFALLGTVLTGSRATMAALGCAIIWLLITSKRGIAFRVALLGAMIYGVHYLETNFPRAIFFEDRLGSDHLRSQIDVASWVKVTQTPWYGKGLNEAYVFVDTNRWWYHNSYFAAWTEGGWIFAGVVVAAVVLLGLRPFSNLERTPSRIAVEASTIVLLVCASKLGEVFISIPSMLLLSAGFILTAEELERHRQLKYEARVARLEELSGRRPRSEISL</sequence>
<gene>
    <name evidence="2" type="ORF">SAMN02910418_01682</name>
</gene>
<protein>
    <recommendedName>
        <fullName evidence="4">O-antigen ligase</fullName>
    </recommendedName>
</protein>
<dbReference type="Proteomes" id="UP000199288">
    <property type="component" value="Unassembled WGS sequence"/>
</dbReference>
<feature type="transmembrane region" description="Helical" evidence="1">
    <location>
        <begin position="193"/>
        <end position="224"/>
    </location>
</feature>
<accession>A0A1H4BJK8</accession>
<feature type="transmembrane region" description="Helical" evidence="1">
    <location>
        <begin position="31"/>
        <end position="48"/>
    </location>
</feature>
<feature type="transmembrane region" description="Helical" evidence="1">
    <location>
        <begin position="230"/>
        <end position="247"/>
    </location>
</feature>
<dbReference type="AlphaFoldDB" id="A0A1H4BJK8"/>
<evidence type="ECO:0008006" key="4">
    <source>
        <dbReference type="Google" id="ProtNLM"/>
    </source>
</evidence>
<organism evidence="2 3">
    <name type="scientific">Bowdeniella nasicola</name>
    <dbReference type="NCBI Taxonomy" id="208480"/>
    <lineage>
        <taxon>Bacteria</taxon>
        <taxon>Bacillati</taxon>
        <taxon>Actinomycetota</taxon>
        <taxon>Actinomycetes</taxon>
        <taxon>Actinomycetales</taxon>
        <taxon>Actinomycetaceae</taxon>
        <taxon>Bowdeniella</taxon>
    </lineage>
</organism>
<dbReference type="InterPro" id="IPR051533">
    <property type="entry name" value="WaaL-like"/>
</dbReference>
<feature type="transmembrane region" description="Helical" evidence="1">
    <location>
        <begin position="107"/>
        <end position="125"/>
    </location>
</feature>
<keyword evidence="1" id="KW-1133">Transmembrane helix</keyword>
<reference evidence="3" key="1">
    <citation type="submission" date="2016-10" db="EMBL/GenBank/DDBJ databases">
        <authorList>
            <person name="Varghese N."/>
            <person name="Submissions S."/>
        </authorList>
    </citation>
    <scope>NUCLEOTIDE SEQUENCE [LARGE SCALE GENOMIC DNA]</scope>
    <source>
        <strain evidence="3">KPR-1</strain>
    </source>
</reference>
<feature type="transmembrane region" description="Helical" evidence="1">
    <location>
        <begin position="170"/>
        <end position="186"/>
    </location>
</feature>
<keyword evidence="1" id="KW-0812">Transmembrane</keyword>
<keyword evidence="3" id="KW-1185">Reference proteome</keyword>
<dbReference type="EMBL" id="FNQV01000010">
    <property type="protein sequence ID" value="SEA48277.1"/>
    <property type="molecule type" value="Genomic_DNA"/>
</dbReference>
<proteinExistence type="predicted"/>
<dbReference type="PANTHER" id="PTHR37422:SF13">
    <property type="entry name" value="LIPOPOLYSACCHARIDE BIOSYNTHESIS PROTEIN PA4999-RELATED"/>
    <property type="match status" value="1"/>
</dbReference>